<evidence type="ECO:0000313" key="2">
    <source>
        <dbReference type="Proteomes" id="UP000186156"/>
    </source>
</evidence>
<dbReference type="InterPro" id="IPR038693">
    <property type="entry name" value="PaaB_sf"/>
</dbReference>
<dbReference type="Proteomes" id="UP000186156">
    <property type="component" value="Unassembled WGS sequence"/>
</dbReference>
<gene>
    <name evidence="1" type="ORF">SAMN05421799_103227</name>
</gene>
<evidence type="ECO:0000313" key="1">
    <source>
        <dbReference type="EMBL" id="SIS74580.1"/>
    </source>
</evidence>
<dbReference type="Gene3D" id="3.10.20.520">
    <property type="entry name" value="Phenylacetic acid degradation B"/>
    <property type="match status" value="1"/>
</dbReference>
<dbReference type="AlphaFoldDB" id="A0A1N7LL67"/>
<dbReference type="Pfam" id="PF06243">
    <property type="entry name" value="PaaB"/>
    <property type="match status" value="1"/>
</dbReference>
<name>A0A1N7LL67_9BACL</name>
<keyword evidence="2" id="KW-1185">Reference proteome</keyword>
<dbReference type="InterPro" id="IPR009359">
    <property type="entry name" value="PaaB"/>
</dbReference>
<dbReference type="RefSeq" id="WP_234969583.1">
    <property type="nucleotide sequence ID" value="NZ_FTOO01000003.1"/>
</dbReference>
<sequence>MTRTWRRYEVFARSQRGDPFCHIGSVEAFSDVAARILAHHIYDEESWFDLAVVPSEQFGWVIRQGNRSIRVEGA</sequence>
<organism evidence="1 2">
    <name type="scientific">Alicyclobacillus vulcanalis</name>
    <dbReference type="NCBI Taxonomy" id="252246"/>
    <lineage>
        <taxon>Bacteria</taxon>
        <taxon>Bacillati</taxon>
        <taxon>Bacillota</taxon>
        <taxon>Bacilli</taxon>
        <taxon>Bacillales</taxon>
        <taxon>Alicyclobacillaceae</taxon>
        <taxon>Alicyclobacillus</taxon>
    </lineage>
</organism>
<accession>A0A1N7LL67</accession>
<protein>
    <submittedName>
        <fullName evidence="1">Phenylacetic acid degradation B</fullName>
    </submittedName>
</protein>
<reference evidence="2" key="1">
    <citation type="submission" date="2017-01" db="EMBL/GenBank/DDBJ databases">
        <authorList>
            <person name="Varghese N."/>
            <person name="Submissions S."/>
        </authorList>
    </citation>
    <scope>NUCLEOTIDE SEQUENCE [LARGE SCALE GENOMIC DNA]</scope>
    <source>
        <strain evidence="2">DSM 16176</strain>
    </source>
</reference>
<dbReference type="EMBL" id="FTOO01000003">
    <property type="protein sequence ID" value="SIS74580.1"/>
    <property type="molecule type" value="Genomic_DNA"/>
</dbReference>
<proteinExistence type="predicted"/>
<dbReference type="STRING" id="252246.SAMN05421799_103227"/>